<comment type="caution">
    <text evidence="13">The sequence shown here is derived from an EMBL/GenBank/DDBJ whole genome shotgun (WGS) entry which is preliminary data.</text>
</comment>
<organism evidence="13 14">
    <name type="scientific">Halarcobacter ebronensis</name>
    <dbReference type="NCBI Taxonomy" id="1462615"/>
    <lineage>
        <taxon>Bacteria</taxon>
        <taxon>Pseudomonadati</taxon>
        <taxon>Campylobacterota</taxon>
        <taxon>Epsilonproteobacteria</taxon>
        <taxon>Campylobacterales</taxon>
        <taxon>Arcobacteraceae</taxon>
        <taxon>Halarcobacter</taxon>
    </lineage>
</organism>
<keyword evidence="3 9" id="KW-0479">Metal-binding</keyword>
<gene>
    <name evidence="9 13" type="primary">thiE</name>
    <name evidence="13" type="ORF">CRV08_13185</name>
</gene>
<evidence type="ECO:0000256" key="10">
    <source>
        <dbReference type="RuleBase" id="RU003826"/>
    </source>
</evidence>
<keyword evidence="2 9" id="KW-0808">Transferase</keyword>
<evidence type="ECO:0000256" key="6">
    <source>
        <dbReference type="ARBA" id="ARBA00047334"/>
    </source>
</evidence>
<comment type="similarity">
    <text evidence="9 10">Belongs to the thiamine-phosphate synthase family.</text>
</comment>
<evidence type="ECO:0000313" key="13">
    <source>
        <dbReference type="EMBL" id="RXJ66425.1"/>
    </source>
</evidence>
<feature type="binding site" evidence="9">
    <location>
        <position position="138"/>
    </location>
    <ligand>
        <name>4-amino-2-methyl-5-(diphosphooxymethyl)pyrimidine</name>
        <dbReference type="ChEBI" id="CHEBI:57841"/>
    </ligand>
</feature>
<feature type="binding site" evidence="9">
    <location>
        <begin position="185"/>
        <end position="186"/>
    </location>
    <ligand>
        <name>2-[(2R,5Z)-2-carboxy-4-methylthiazol-5(2H)-ylidene]ethyl phosphate</name>
        <dbReference type="ChEBI" id="CHEBI:62899"/>
    </ligand>
</feature>
<dbReference type="PANTHER" id="PTHR20857:SF15">
    <property type="entry name" value="THIAMINE-PHOSPHATE SYNTHASE"/>
    <property type="match status" value="1"/>
</dbReference>
<dbReference type="EC" id="2.5.1.3" evidence="9"/>
<evidence type="ECO:0000256" key="1">
    <source>
        <dbReference type="ARBA" id="ARBA00005165"/>
    </source>
</evidence>
<evidence type="ECO:0000313" key="14">
    <source>
        <dbReference type="Proteomes" id="UP000290172"/>
    </source>
</evidence>
<feature type="binding site" evidence="9">
    <location>
        <begin position="135"/>
        <end position="137"/>
    </location>
    <ligand>
        <name>2-[(2R,5Z)-2-carboxy-4-methylthiazol-5(2H)-ylidene]ethyl phosphate</name>
        <dbReference type="ChEBI" id="CHEBI:62899"/>
    </ligand>
</feature>
<feature type="binding site" evidence="9">
    <location>
        <begin position="38"/>
        <end position="42"/>
    </location>
    <ligand>
        <name>4-amino-2-methyl-5-(diphosphooxymethyl)pyrimidine</name>
        <dbReference type="ChEBI" id="CHEBI:57841"/>
    </ligand>
</feature>
<comment type="pathway">
    <text evidence="1 9 11">Cofactor biosynthesis; thiamine diphosphate biosynthesis; thiamine phosphate from 4-amino-2-methyl-5-diphosphomethylpyrimidine and 4-methyl-5-(2-phosphoethyl)-thiazole: step 1/1.</text>
</comment>
<dbReference type="SUPFAM" id="SSF51391">
    <property type="entry name" value="Thiamin phosphate synthase"/>
    <property type="match status" value="1"/>
</dbReference>
<feature type="binding site" evidence="9">
    <location>
        <position position="108"/>
    </location>
    <ligand>
        <name>4-amino-2-methyl-5-(diphosphooxymethyl)pyrimidine</name>
        <dbReference type="ChEBI" id="CHEBI:57841"/>
    </ligand>
</feature>
<dbReference type="InterPro" id="IPR013785">
    <property type="entry name" value="Aldolase_TIM"/>
</dbReference>
<name>A0A4Q0Y973_9BACT</name>
<dbReference type="GO" id="GO:0009228">
    <property type="term" value="P:thiamine biosynthetic process"/>
    <property type="evidence" value="ECO:0007669"/>
    <property type="project" value="UniProtKB-KW"/>
</dbReference>
<evidence type="ECO:0000256" key="5">
    <source>
        <dbReference type="ARBA" id="ARBA00022977"/>
    </source>
</evidence>
<dbReference type="EMBL" id="PDKJ01000015">
    <property type="protein sequence ID" value="RXJ66425.1"/>
    <property type="molecule type" value="Genomic_DNA"/>
</dbReference>
<accession>A0A4Q0Y973</accession>
<dbReference type="Gene3D" id="3.20.20.70">
    <property type="entry name" value="Aldolase class I"/>
    <property type="match status" value="1"/>
</dbReference>
<feature type="binding site" evidence="9">
    <location>
        <position position="71"/>
    </location>
    <ligand>
        <name>Mg(2+)</name>
        <dbReference type="ChEBI" id="CHEBI:18420"/>
    </ligand>
</feature>
<dbReference type="InterPro" id="IPR022998">
    <property type="entry name" value="ThiamineP_synth_TenI"/>
</dbReference>
<evidence type="ECO:0000256" key="7">
    <source>
        <dbReference type="ARBA" id="ARBA00047851"/>
    </source>
</evidence>
<evidence type="ECO:0000256" key="2">
    <source>
        <dbReference type="ARBA" id="ARBA00022679"/>
    </source>
</evidence>
<dbReference type="AlphaFoldDB" id="A0A4Q0Y973"/>
<keyword evidence="5 9" id="KW-0784">Thiamine biosynthesis</keyword>
<dbReference type="Pfam" id="PF02581">
    <property type="entry name" value="TMP-TENI"/>
    <property type="match status" value="1"/>
</dbReference>
<evidence type="ECO:0000256" key="11">
    <source>
        <dbReference type="RuleBase" id="RU004253"/>
    </source>
</evidence>
<dbReference type="GO" id="GO:0000287">
    <property type="term" value="F:magnesium ion binding"/>
    <property type="evidence" value="ECO:0007669"/>
    <property type="project" value="UniProtKB-UniRule"/>
</dbReference>
<comment type="cofactor">
    <cofactor evidence="9">
        <name>Mg(2+)</name>
        <dbReference type="ChEBI" id="CHEBI:18420"/>
    </cofactor>
    <text evidence="9">Binds 1 Mg(2+) ion per subunit.</text>
</comment>
<comment type="catalytic activity">
    <reaction evidence="8 9 10">
        <text>2-[(2R,5Z)-2-carboxy-4-methylthiazol-5(2H)-ylidene]ethyl phosphate + 4-amino-2-methyl-5-(diphosphooxymethyl)pyrimidine + 2 H(+) = thiamine phosphate + CO2 + diphosphate</text>
        <dbReference type="Rhea" id="RHEA:47844"/>
        <dbReference type="ChEBI" id="CHEBI:15378"/>
        <dbReference type="ChEBI" id="CHEBI:16526"/>
        <dbReference type="ChEBI" id="CHEBI:33019"/>
        <dbReference type="ChEBI" id="CHEBI:37575"/>
        <dbReference type="ChEBI" id="CHEBI:57841"/>
        <dbReference type="ChEBI" id="CHEBI:62899"/>
        <dbReference type="EC" id="2.5.1.3"/>
    </reaction>
</comment>
<reference evidence="13 14" key="1">
    <citation type="submission" date="2017-10" db="EMBL/GenBank/DDBJ databases">
        <title>Genomics of the genus Arcobacter.</title>
        <authorList>
            <person name="Perez-Cataluna A."/>
            <person name="Figueras M.J."/>
        </authorList>
    </citation>
    <scope>NUCLEOTIDE SEQUENCE [LARGE SCALE GENOMIC DNA]</scope>
    <source>
        <strain evidence="13 14">CECT 8993</strain>
    </source>
</reference>
<dbReference type="RefSeq" id="WP_128982878.1">
    <property type="nucleotide sequence ID" value="NZ_PDKJ01000015.1"/>
</dbReference>
<evidence type="ECO:0000256" key="3">
    <source>
        <dbReference type="ARBA" id="ARBA00022723"/>
    </source>
</evidence>
<evidence type="ECO:0000256" key="4">
    <source>
        <dbReference type="ARBA" id="ARBA00022842"/>
    </source>
</evidence>
<dbReference type="GO" id="GO:0005737">
    <property type="term" value="C:cytoplasm"/>
    <property type="evidence" value="ECO:0007669"/>
    <property type="project" value="TreeGrafter"/>
</dbReference>
<comment type="catalytic activity">
    <reaction evidence="7 9 10">
        <text>2-(2-carboxy-4-methylthiazol-5-yl)ethyl phosphate + 4-amino-2-methyl-5-(diphosphooxymethyl)pyrimidine + 2 H(+) = thiamine phosphate + CO2 + diphosphate</text>
        <dbReference type="Rhea" id="RHEA:47848"/>
        <dbReference type="ChEBI" id="CHEBI:15378"/>
        <dbReference type="ChEBI" id="CHEBI:16526"/>
        <dbReference type="ChEBI" id="CHEBI:33019"/>
        <dbReference type="ChEBI" id="CHEBI:37575"/>
        <dbReference type="ChEBI" id="CHEBI:57841"/>
        <dbReference type="ChEBI" id="CHEBI:62890"/>
        <dbReference type="EC" id="2.5.1.3"/>
    </reaction>
</comment>
<dbReference type="PANTHER" id="PTHR20857">
    <property type="entry name" value="THIAMINE-PHOSPHATE PYROPHOSPHORYLASE"/>
    <property type="match status" value="1"/>
</dbReference>
<dbReference type="InterPro" id="IPR034291">
    <property type="entry name" value="TMP_synthase"/>
</dbReference>
<evidence type="ECO:0000259" key="12">
    <source>
        <dbReference type="Pfam" id="PF02581"/>
    </source>
</evidence>
<dbReference type="HAMAP" id="MF_00097">
    <property type="entry name" value="TMP_synthase"/>
    <property type="match status" value="1"/>
</dbReference>
<comment type="function">
    <text evidence="9">Condenses 4-methyl-5-(beta-hydroxyethyl)thiazole monophosphate (THZ-P) and 2-methyl-4-amino-5-hydroxymethyl pyrimidine pyrophosphate (HMP-PP) to form thiamine monophosphate (TMP).</text>
</comment>
<feature type="binding site" evidence="9">
    <location>
        <position position="165"/>
    </location>
    <ligand>
        <name>2-[(2R,5Z)-2-carboxy-4-methylthiazol-5(2H)-ylidene]ethyl phosphate</name>
        <dbReference type="ChEBI" id="CHEBI:62899"/>
    </ligand>
</feature>
<feature type="binding site" evidence="9">
    <location>
        <position position="70"/>
    </location>
    <ligand>
        <name>4-amino-2-methyl-5-(diphosphooxymethyl)pyrimidine</name>
        <dbReference type="ChEBI" id="CHEBI:57841"/>
    </ligand>
</feature>
<comment type="catalytic activity">
    <reaction evidence="6 9 10">
        <text>4-methyl-5-(2-phosphooxyethyl)-thiazole + 4-amino-2-methyl-5-(diphosphooxymethyl)pyrimidine + H(+) = thiamine phosphate + diphosphate</text>
        <dbReference type="Rhea" id="RHEA:22328"/>
        <dbReference type="ChEBI" id="CHEBI:15378"/>
        <dbReference type="ChEBI" id="CHEBI:33019"/>
        <dbReference type="ChEBI" id="CHEBI:37575"/>
        <dbReference type="ChEBI" id="CHEBI:57841"/>
        <dbReference type="ChEBI" id="CHEBI:58296"/>
        <dbReference type="EC" id="2.5.1.3"/>
    </reaction>
</comment>
<feature type="domain" description="Thiamine phosphate synthase/TenI" evidence="12">
    <location>
        <begin position="8"/>
        <end position="188"/>
    </location>
</feature>
<proteinExistence type="inferred from homology"/>
<evidence type="ECO:0000256" key="8">
    <source>
        <dbReference type="ARBA" id="ARBA00047883"/>
    </source>
</evidence>
<dbReference type="GO" id="GO:0004789">
    <property type="term" value="F:thiamine-phosphate diphosphorylase activity"/>
    <property type="evidence" value="ECO:0007669"/>
    <property type="project" value="UniProtKB-UniRule"/>
</dbReference>
<protein>
    <recommendedName>
        <fullName evidence="9">Thiamine-phosphate synthase</fullName>
        <shortName evidence="9">TP synthase</shortName>
        <shortName evidence="9">TPS</shortName>
        <ecNumber evidence="9">2.5.1.3</ecNumber>
    </recommendedName>
    <alternativeName>
        <fullName evidence="9">Thiamine-phosphate pyrophosphorylase</fullName>
        <shortName evidence="9">TMP pyrophosphorylase</shortName>
        <shortName evidence="9">TMP-PPase</shortName>
    </alternativeName>
</protein>
<keyword evidence="4 9" id="KW-0460">Magnesium</keyword>
<dbReference type="NCBIfam" id="TIGR00693">
    <property type="entry name" value="thiE"/>
    <property type="match status" value="1"/>
</dbReference>
<dbReference type="InterPro" id="IPR036206">
    <property type="entry name" value="ThiamineP_synth_sf"/>
</dbReference>
<feature type="binding site" evidence="9">
    <location>
        <position position="90"/>
    </location>
    <ligand>
        <name>Mg(2+)</name>
        <dbReference type="ChEBI" id="CHEBI:18420"/>
    </ligand>
</feature>
<sequence>MLKKLKGLYVISDDVLTPKETILSQIEKTLEGGAKIVQLRDKQSSDEDIIKLVLDIQNLCRKYKALFVLNDRVDLAIKLRCDGLHVGESDHYRINEIREKYWGYLGVSCYGNLELAKEMENKRVDYVAFGSFFNSNTKPNAKIVDIDIIKKAKEQLSIPVCAIGGITSQNVSQLLTRGVDMVAVISDIWKSTDLKQKSEIYKKLLD</sequence>
<dbReference type="GO" id="GO:0009229">
    <property type="term" value="P:thiamine diphosphate biosynthetic process"/>
    <property type="evidence" value="ECO:0007669"/>
    <property type="project" value="UniProtKB-UniRule"/>
</dbReference>
<dbReference type="Proteomes" id="UP000290172">
    <property type="component" value="Unassembled WGS sequence"/>
</dbReference>
<evidence type="ECO:0000256" key="9">
    <source>
        <dbReference type="HAMAP-Rule" id="MF_00097"/>
    </source>
</evidence>
<dbReference type="UniPathway" id="UPA00060">
    <property type="reaction ID" value="UER00141"/>
</dbReference>
<dbReference type="CDD" id="cd00564">
    <property type="entry name" value="TMP_TenI"/>
    <property type="match status" value="1"/>
</dbReference>